<dbReference type="Gene3D" id="1.10.10.10">
    <property type="entry name" value="Winged helix-like DNA-binding domain superfamily/Winged helix DNA-binding domain"/>
    <property type="match status" value="1"/>
</dbReference>
<name>A0A174C1V1_FLAPL</name>
<accession>A0A174C1V1</accession>
<dbReference type="PROSITE" id="PS50110">
    <property type="entry name" value="RESPONSE_REGULATORY"/>
    <property type="match status" value="1"/>
</dbReference>
<dbReference type="PROSITE" id="PS51755">
    <property type="entry name" value="OMPR_PHOB"/>
    <property type="match status" value="1"/>
</dbReference>
<evidence type="ECO:0000313" key="13">
    <source>
        <dbReference type="Proteomes" id="UP000095746"/>
    </source>
</evidence>
<feature type="domain" description="OmpR/PhoB-type" evidence="11">
    <location>
        <begin position="130"/>
        <end position="229"/>
    </location>
</feature>
<proteinExistence type="predicted"/>
<dbReference type="RefSeq" id="WP_021631037.1">
    <property type="nucleotide sequence ID" value="NZ_JAJBSA010000071.1"/>
</dbReference>
<comment type="function">
    <text evidence="7">May play the central regulatory role in sporulation. It may be an element of the effector pathway responsible for the activation of sporulation genes in response to nutritional stress. Spo0A may act in concert with spo0H (a sigma factor) to control the expression of some genes that are critical to the sporulation process.</text>
</comment>
<dbReference type="GO" id="GO:0000976">
    <property type="term" value="F:transcription cis-regulatory region binding"/>
    <property type="evidence" value="ECO:0007669"/>
    <property type="project" value="TreeGrafter"/>
</dbReference>
<evidence type="ECO:0000259" key="10">
    <source>
        <dbReference type="PROSITE" id="PS50110"/>
    </source>
</evidence>
<dbReference type="InterPro" id="IPR036388">
    <property type="entry name" value="WH-like_DNA-bd_sf"/>
</dbReference>
<dbReference type="InterPro" id="IPR001789">
    <property type="entry name" value="Sig_transdc_resp-reg_receiver"/>
</dbReference>
<reference evidence="12 13" key="1">
    <citation type="submission" date="2015-09" db="EMBL/GenBank/DDBJ databases">
        <authorList>
            <consortium name="Pathogen Informatics"/>
        </authorList>
    </citation>
    <scope>NUCLEOTIDE SEQUENCE [LARGE SCALE GENOMIC DNA]</scope>
    <source>
        <strain evidence="12 13">2789STDY5608854</strain>
    </source>
</reference>
<dbReference type="GO" id="GO:0000156">
    <property type="term" value="F:phosphorelay response regulator activity"/>
    <property type="evidence" value="ECO:0007669"/>
    <property type="project" value="TreeGrafter"/>
</dbReference>
<evidence type="ECO:0000256" key="4">
    <source>
        <dbReference type="ARBA" id="ARBA00023015"/>
    </source>
</evidence>
<dbReference type="PANTHER" id="PTHR48111">
    <property type="entry name" value="REGULATOR OF RPOS"/>
    <property type="match status" value="1"/>
</dbReference>
<keyword evidence="6" id="KW-0804">Transcription</keyword>
<dbReference type="CDD" id="cd00383">
    <property type="entry name" value="trans_reg_C"/>
    <property type="match status" value="1"/>
</dbReference>
<protein>
    <recommendedName>
        <fullName evidence="1">Stage 0 sporulation protein A homolog</fullName>
    </recommendedName>
</protein>
<keyword evidence="3" id="KW-0902">Two-component regulatory system</keyword>
<dbReference type="SUPFAM" id="SSF46894">
    <property type="entry name" value="C-terminal effector domain of the bipartite response regulators"/>
    <property type="match status" value="1"/>
</dbReference>
<evidence type="ECO:0000256" key="3">
    <source>
        <dbReference type="ARBA" id="ARBA00023012"/>
    </source>
</evidence>
<evidence type="ECO:0000256" key="7">
    <source>
        <dbReference type="ARBA" id="ARBA00024867"/>
    </source>
</evidence>
<evidence type="ECO:0000256" key="2">
    <source>
        <dbReference type="ARBA" id="ARBA00022553"/>
    </source>
</evidence>
<dbReference type="PANTHER" id="PTHR48111:SF1">
    <property type="entry name" value="TWO-COMPONENT RESPONSE REGULATOR ORR33"/>
    <property type="match status" value="1"/>
</dbReference>
<dbReference type="SUPFAM" id="SSF52172">
    <property type="entry name" value="CheY-like"/>
    <property type="match status" value="1"/>
</dbReference>
<evidence type="ECO:0000256" key="9">
    <source>
        <dbReference type="PROSITE-ProRule" id="PRU01091"/>
    </source>
</evidence>
<dbReference type="Pfam" id="PF00486">
    <property type="entry name" value="Trans_reg_C"/>
    <property type="match status" value="1"/>
</dbReference>
<dbReference type="GO" id="GO:0005829">
    <property type="term" value="C:cytosol"/>
    <property type="evidence" value="ECO:0007669"/>
    <property type="project" value="TreeGrafter"/>
</dbReference>
<feature type="DNA-binding region" description="OmpR/PhoB-type" evidence="9">
    <location>
        <begin position="130"/>
        <end position="229"/>
    </location>
</feature>
<evidence type="ECO:0000256" key="8">
    <source>
        <dbReference type="PROSITE-ProRule" id="PRU00169"/>
    </source>
</evidence>
<dbReference type="SMART" id="SM00448">
    <property type="entry name" value="REC"/>
    <property type="match status" value="1"/>
</dbReference>
<dbReference type="Proteomes" id="UP000095746">
    <property type="component" value="Unassembled WGS sequence"/>
</dbReference>
<keyword evidence="5 9" id="KW-0238">DNA-binding</keyword>
<feature type="modified residue" description="4-aspartylphosphate" evidence="8">
    <location>
        <position position="53"/>
    </location>
</feature>
<evidence type="ECO:0000259" key="11">
    <source>
        <dbReference type="PROSITE" id="PS51755"/>
    </source>
</evidence>
<dbReference type="SMART" id="SM00862">
    <property type="entry name" value="Trans_reg_C"/>
    <property type="match status" value="1"/>
</dbReference>
<dbReference type="InterPro" id="IPR011006">
    <property type="entry name" value="CheY-like_superfamily"/>
</dbReference>
<keyword evidence="2 8" id="KW-0597">Phosphoprotein</keyword>
<feature type="domain" description="Response regulatory" evidence="10">
    <location>
        <begin position="4"/>
        <end position="117"/>
    </location>
</feature>
<sequence length="229" mass="26715">MRKQILLMCDDLSFCRRFQEIMQDDTTNIQYFLTAADALDSYIRQRYCLVIMDSCLEDVDSQKLLQMMRRTKPVPILVLTNGLSIEEEINFFSLGATVCAQKPVELRHFIAQSRALVQFYLGLGHSEKRCYTLTFGMELTIDPIHRQVVLKGKWLELTRKEFDVLYFLASHPGQVFTREQIYHNVWHNEADYNVDESVKSSIKALRKKLTQAPKEYIQNVRGVGYRFAG</sequence>
<dbReference type="AlphaFoldDB" id="A0A174C1V1"/>
<evidence type="ECO:0000256" key="1">
    <source>
        <dbReference type="ARBA" id="ARBA00018672"/>
    </source>
</evidence>
<dbReference type="Gene3D" id="3.40.50.2300">
    <property type="match status" value="1"/>
</dbReference>
<dbReference type="InterPro" id="IPR039420">
    <property type="entry name" value="WalR-like"/>
</dbReference>
<gene>
    <name evidence="12" type="primary">mprA_2</name>
    <name evidence="12" type="ORF">ERS852411_00897</name>
</gene>
<organism evidence="12 13">
    <name type="scientific">Flavonifractor plautii</name>
    <name type="common">Fusobacterium plautii</name>
    <dbReference type="NCBI Taxonomy" id="292800"/>
    <lineage>
        <taxon>Bacteria</taxon>
        <taxon>Bacillati</taxon>
        <taxon>Bacillota</taxon>
        <taxon>Clostridia</taxon>
        <taxon>Eubacteriales</taxon>
        <taxon>Oscillospiraceae</taxon>
        <taxon>Flavonifractor</taxon>
    </lineage>
</organism>
<dbReference type="GO" id="GO:0032993">
    <property type="term" value="C:protein-DNA complex"/>
    <property type="evidence" value="ECO:0007669"/>
    <property type="project" value="TreeGrafter"/>
</dbReference>
<dbReference type="Pfam" id="PF00072">
    <property type="entry name" value="Response_reg"/>
    <property type="match status" value="1"/>
</dbReference>
<dbReference type="EMBL" id="CYZT01000039">
    <property type="protein sequence ID" value="CUO05738.1"/>
    <property type="molecule type" value="Genomic_DNA"/>
</dbReference>
<evidence type="ECO:0000256" key="6">
    <source>
        <dbReference type="ARBA" id="ARBA00023163"/>
    </source>
</evidence>
<dbReference type="GO" id="GO:0006355">
    <property type="term" value="P:regulation of DNA-templated transcription"/>
    <property type="evidence" value="ECO:0007669"/>
    <property type="project" value="InterPro"/>
</dbReference>
<evidence type="ECO:0000256" key="5">
    <source>
        <dbReference type="ARBA" id="ARBA00023125"/>
    </source>
</evidence>
<dbReference type="InterPro" id="IPR001867">
    <property type="entry name" value="OmpR/PhoB-type_DNA-bd"/>
</dbReference>
<evidence type="ECO:0000313" key="12">
    <source>
        <dbReference type="EMBL" id="CUO05738.1"/>
    </source>
</evidence>
<keyword evidence="4" id="KW-0805">Transcription regulation</keyword>
<dbReference type="InterPro" id="IPR016032">
    <property type="entry name" value="Sig_transdc_resp-reg_C-effctor"/>
</dbReference>